<dbReference type="InterPro" id="IPR019734">
    <property type="entry name" value="TPR_rpt"/>
</dbReference>
<dbReference type="InterPro" id="IPR011990">
    <property type="entry name" value="TPR-like_helical_dom_sf"/>
</dbReference>
<keyword evidence="2 3" id="KW-0802">TPR repeat</keyword>
<organism evidence="5">
    <name type="scientific">Aphanomyces stellatus</name>
    <dbReference type="NCBI Taxonomy" id="120398"/>
    <lineage>
        <taxon>Eukaryota</taxon>
        <taxon>Sar</taxon>
        <taxon>Stramenopiles</taxon>
        <taxon>Oomycota</taxon>
        <taxon>Saprolegniomycetes</taxon>
        <taxon>Saprolegniales</taxon>
        <taxon>Verrucalvaceae</taxon>
        <taxon>Aphanomyces</taxon>
    </lineage>
</organism>
<name>A0A6A4YAU1_9STRA</name>
<dbReference type="Gene3D" id="2.60.120.10">
    <property type="entry name" value="Jelly Rolls"/>
    <property type="match status" value="2"/>
</dbReference>
<dbReference type="InterPro" id="IPR050498">
    <property type="entry name" value="Ycf3"/>
</dbReference>
<dbReference type="OrthoDB" id="9450131at2759"/>
<proteinExistence type="predicted"/>
<feature type="repeat" description="TPR" evidence="3">
    <location>
        <begin position="57"/>
        <end position="90"/>
    </location>
</feature>
<feature type="repeat" description="TPR" evidence="3">
    <location>
        <begin position="125"/>
        <end position="158"/>
    </location>
</feature>
<dbReference type="Pfam" id="PF13414">
    <property type="entry name" value="TPR_11"/>
    <property type="match status" value="1"/>
</dbReference>
<dbReference type="InterPro" id="IPR018490">
    <property type="entry name" value="cNMP-bd_dom_sf"/>
</dbReference>
<keyword evidence="1" id="KW-0677">Repeat</keyword>
<evidence type="ECO:0000256" key="2">
    <source>
        <dbReference type="ARBA" id="ARBA00022803"/>
    </source>
</evidence>
<dbReference type="InterPro" id="IPR014710">
    <property type="entry name" value="RmlC-like_jellyroll"/>
</dbReference>
<gene>
    <name evidence="5" type="ORF">As57867_016283</name>
</gene>
<protein>
    <submittedName>
        <fullName evidence="5">Uncharacterized protein</fullName>
    </submittedName>
</protein>
<evidence type="ECO:0000256" key="1">
    <source>
        <dbReference type="ARBA" id="ARBA00022737"/>
    </source>
</evidence>
<feature type="repeat" description="TPR" evidence="3">
    <location>
        <begin position="91"/>
        <end position="124"/>
    </location>
</feature>
<dbReference type="AlphaFoldDB" id="A0A6A4YAU1"/>
<comment type="caution">
    <text evidence="5">The sequence shown here is derived from an EMBL/GenBank/DDBJ whole genome shotgun (WGS) entry which is preliminary data.</text>
</comment>
<accession>A0A6A4YAU1</accession>
<feature type="region of interest" description="Disordered" evidence="4">
    <location>
        <begin position="523"/>
        <end position="544"/>
    </location>
</feature>
<dbReference type="SMART" id="SM00028">
    <property type="entry name" value="TPR"/>
    <property type="match status" value="4"/>
</dbReference>
<evidence type="ECO:0000313" key="5">
    <source>
        <dbReference type="EMBL" id="KAF0692585.1"/>
    </source>
</evidence>
<feature type="non-terminal residue" evidence="5">
    <location>
        <position position="1"/>
    </location>
</feature>
<evidence type="ECO:0000256" key="4">
    <source>
        <dbReference type="SAM" id="MobiDB-lite"/>
    </source>
</evidence>
<dbReference type="PROSITE" id="PS50005">
    <property type="entry name" value="TPR"/>
    <property type="match status" value="3"/>
</dbReference>
<feature type="region of interest" description="Disordered" evidence="4">
    <location>
        <begin position="193"/>
        <end position="235"/>
    </location>
</feature>
<evidence type="ECO:0000256" key="3">
    <source>
        <dbReference type="PROSITE-ProRule" id="PRU00339"/>
    </source>
</evidence>
<feature type="compositionally biased region" description="Gly residues" evidence="4">
    <location>
        <begin position="197"/>
        <end position="206"/>
    </location>
</feature>
<dbReference type="Gene3D" id="1.25.40.10">
    <property type="entry name" value="Tetratricopeptide repeat domain"/>
    <property type="match status" value="1"/>
</dbReference>
<dbReference type="PROSITE" id="PS50293">
    <property type="entry name" value="TPR_REGION"/>
    <property type="match status" value="1"/>
</dbReference>
<dbReference type="PANTHER" id="PTHR44858">
    <property type="entry name" value="TETRATRICOPEPTIDE REPEAT PROTEIN 6"/>
    <property type="match status" value="1"/>
</dbReference>
<sequence length="669" mass="74519">VVKVMTVPEATATLSSNAIAEAALREQHLVKEVDPLCGTSVEIRPLQVAMPRGNRTADYYRARGYHYRIQGNFDAAIREYRNALKMGPRDFKALFNLGLVYDRMGETKHALACYRRACKVDPLNGYLHFNMGICYLHEEEFDLAITCFSHAIDVEGGNALFFKNRAFAYRKAGRYADAAKDYTAMGRCEADGDTTTVGGGGGGGGDHGIDLPRDADDDDDNTHETEMPRLCPVYNGKKGTQNEQGLFYYDAQPLYTPRDSSIRAATTMERKDPRVCYKIAAAPPDTRSDGDIQFLMDKSRHFPVCRTMPDAVHRHFCTHVAGVRVSATTVLFQEDDGGAFTFLLLVGRVNIIKHSLIQPDTSDATRPTVESWLRRFPPDQLHKEATLLDEDFLRQHVLEPTELPLYTLRPGAEFGNHGRFRQFARSCTAVVEEDSQLLVVPWQAMGAYETEASEANCGDVMEFLSKLRLFRSVPTPQLRLIALKAKRINVSNATVIQVAGQTHDGLLIVRRGTCKLVQHTSTLLGSRRTPPGGGHAASSPGKKHQHQALHHYTSLEHEDDPLLFLHVNQTLTRQLMAVPPTLRPEVVKSRLIARDFVGEASFLSNDTNQRANAAHTLVADSDCDLLFLRKADFFADTSYYTRQRVRSNIQHVAATKAIVDVDHYGSPGS</sequence>
<dbReference type="SUPFAM" id="SSF51206">
    <property type="entry name" value="cAMP-binding domain-like"/>
    <property type="match status" value="2"/>
</dbReference>
<dbReference type="EMBL" id="VJMH01005868">
    <property type="protein sequence ID" value="KAF0692585.1"/>
    <property type="molecule type" value="Genomic_DNA"/>
</dbReference>
<dbReference type="GO" id="GO:0046813">
    <property type="term" value="P:receptor-mediated virion attachment to host cell"/>
    <property type="evidence" value="ECO:0007669"/>
    <property type="project" value="TreeGrafter"/>
</dbReference>
<dbReference type="SUPFAM" id="SSF48452">
    <property type="entry name" value="TPR-like"/>
    <property type="match status" value="1"/>
</dbReference>
<reference evidence="5" key="1">
    <citation type="submission" date="2019-06" db="EMBL/GenBank/DDBJ databases">
        <title>Genomics analysis of Aphanomyces spp. identifies a new class of oomycete effector associated with host adaptation.</title>
        <authorList>
            <person name="Gaulin E."/>
        </authorList>
    </citation>
    <scope>NUCLEOTIDE SEQUENCE</scope>
    <source>
        <strain evidence="5">CBS 578.67</strain>
    </source>
</reference>
<dbReference type="PANTHER" id="PTHR44858:SF1">
    <property type="entry name" value="UDP-N-ACETYLGLUCOSAMINE--PEPTIDE N-ACETYLGLUCOSAMINYLTRANSFERASE SPINDLY-RELATED"/>
    <property type="match status" value="1"/>
</dbReference>